<feature type="binding site" evidence="7">
    <location>
        <position position="520"/>
    </location>
    <ligand>
        <name>deamido-NAD(+)</name>
        <dbReference type="ChEBI" id="CHEBI:58437"/>
        <note>ligand shared between two neighboring subunits</note>
    </ligand>
</feature>
<feature type="binding site" evidence="7">
    <location>
        <position position="381"/>
    </location>
    <ligand>
        <name>deamido-NAD(+)</name>
        <dbReference type="ChEBI" id="CHEBI:58437"/>
        <note>ligand shared between two neighboring subunits</note>
    </ligand>
</feature>
<dbReference type="InterPro" id="IPR003694">
    <property type="entry name" value="NAD_synthase"/>
</dbReference>
<dbReference type="FunFam" id="3.40.50.620:FF:000106">
    <property type="entry name" value="Glutamine-dependent NAD(+) synthetase"/>
    <property type="match status" value="1"/>
</dbReference>
<feature type="active site" description="Proton acceptor; for glutaminase activity" evidence="7">
    <location>
        <position position="44"/>
    </location>
</feature>
<keyword evidence="5 7" id="KW-0067">ATP-binding</keyword>
<evidence type="ECO:0000256" key="4">
    <source>
        <dbReference type="ARBA" id="ARBA00022741"/>
    </source>
</evidence>
<dbReference type="PANTHER" id="PTHR23090">
    <property type="entry name" value="NH 3 /GLUTAMINE-DEPENDENT NAD + SYNTHETASE"/>
    <property type="match status" value="1"/>
</dbReference>
<dbReference type="GO" id="GO:0009435">
    <property type="term" value="P:NAD+ biosynthetic process"/>
    <property type="evidence" value="ECO:0007669"/>
    <property type="project" value="UniProtKB-UniRule"/>
</dbReference>
<feature type="active site" description="Proton acceptor" evidence="9">
    <location>
        <position position="44"/>
    </location>
</feature>
<dbReference type="GO" id="GO:0005737">
    <property type="term" value="C:cytoplasm"/>
    <property type="evidence" value="ECO:0007669"/>
    <property type="project" value="InterPro"/>
</dbReference>
<dbReference type="InterPro" id="IPR014729">
    <property type="entry name" value="Rossmann-like_a/b/a_fold"/>
</dbReference>
<evidence type="ECO:0000256" key="1">
    <source>
        <dbReference type="ARBA" id="ARBA00005188"/>
    </source>
</evidence>
<dbReference type="NCBIfam" id="TIGR00552">
    <property type="entry name" value="nadE"/>
    <property type="match status" value="1"/>
</dbReference>
<dbReference type="EMBL" id="CP045871">
    <property type="protein sequence ID" value="QGG80893.1"/>
    <property type="molecule type" value="Genomic_DNA"/>
</dbReference>
<evidence type="ECO:0000256" key="6">
    <source>
        <dbReference type="ARBA" id="ARBA00023027"/>
    </source>
</evidence>
<dbReference type="GO" id="GO:0004359">
    <property type="term" value="F:glutaminase activity"/>
    <property type="evidence" value="ECO:0007669"/>
    <property type="project" value="InterPro"/>
</dbReference>
<dbReference type="AlphaFoldDB" id="A0A5Q2QC72"/>
<evidence type="ECO:0000313" key="12">
    <source>
        <dbReference type="EMBL" id="QGG80893.1"/>
    </source>
</evidence>
<dbReference type="Gene3D" id="3.60.110.10">
    <property type="entry name" value="Carbon-nitrogen hydrolase"/>
    <property type="match status" value="1"/>
</dbReference>
<feature type="binding site" evidence="7">
    <location>
        <position position="130"/>
    </location>
    <ligand>
        <name>L-glutamine</name>
        <dbReference type="ChEBI" id="CHEBI:58359"/>
    </ligand>
</feature>
<dbReference type="InterPro" id="IPR022310">
    <property type="entry name" value="NAD/GMP_synthase"/>
</dbReference>
<gene>
    <name evidence="7" type="primary">nadE</name>
    <name evidence="12" type="ORF">GH975_10070</name>
</gene>
<comment type="similarity">
    <text evidence="2 7 8">In the C-terminal section; belongs to the NAD synthetase family.</text>
</comment>
<evidence type="ECO:0000256" key="5">
    <source>
        <dbReference type="ARBA" id="ARBA00022840"/>
    </source>
</evidence>
<dbReference type="KEGG" id="llp:GH975_10070"/>
<evidence type="ECO:0000256" key="2">
    <source>
        <dbReference type="ARBA" id="ARBA00007145"/>
    </source>
</evidence>
<dbReference type="Pfam" id="PF02540">
    <property type="entry name" value="NAD_synthase"/>
    <property type="match status" value="1"/>
</dbReference>
<dbReference type="PIRSF" id="PIRSF006630">
    <property type="entry name" value="NADS_GAT"/>
    <property type="match status" value="1"/>
</dbReference>
<proteinExistence type="inferred from homology"/>
<keyword evidence="13" id="KW-1185">Reference proteome</keyword>
<dbReference type="SUPFAM" id="SSF52402">
    <property type="entry name" value="Adenine nucleotide alpha hydrolases-like"/>
    <property type="match status" value="1"/>
</dbReference>
<dbReference type="InterPro" id="IPR003010">
    <property type="entry name" value="C-N_Hydrolase"/>
</dbReference>
<dbReference type="EC" id="6.3.5.1" evidence="7 8"/>
<feature type="domain" description="CN hydrolase" evidence="11">
    <location>
        <begin position="4"/>
        <end position="261"/>
    </location>
</feature>
<evidence type="ECO:0000256" key="10">
    <source>
        <dbReference type="RuleBase" id="RU003811"/>
    </source>
</evidence>
<dbReference type="Gene3D" id="3.40.50.620">
    <property type="entry name" value="HUPs"/>
    <property type="match status" value="1"/>
</dbReference>
<keyword evidence="4 7" id="KW-0547">Nucleotide-binding</keyword>
<dbReference type="Pfam" id="PF00795">
    <property type="entry name" value="CN_hydrolase"/>
    <property type="match status" value="1"/>
</dbReference>
<feature type="binding site" evidence="7">
    <location>
        <begin position="298"/>
        <end position="305"/>
    </location>
    <ligand>
        <name>ATP</name>
        <dbReference type="ChEBI" id="CHEBI:30616"/>
    </ligand>
</feature>
<feature type="binding site" evidence="7">
    <location>
        <position position="405"/>
    </location>
    <ligand>
        <name>ATP</name>
        <dbReference type="ChEBI" id="CHEBI:30616"/>
    </ligand>
</feature>
<reference evidence="12 13" key="1">
    <citation type="submission" date="2019-11" db="EMBL/GenBank/DDBJ databases">
        <authorList>
            <person name="Khan S.A."/>
            <person name="Jeon C.O."/>
            <person name="Chun B.H."/>
        </authorList>
    </citation>
    <scope>NUCLEOTIDE SEQUENCE [LARGE SCALE GENOMIC DNA]</scope>
    <source>
        <strain evidence="12 13">IMCC 1097</strain>
    </source>
</reference>
<feature type="active site" description="Nucleophile; for glutaminase activity" evidence="7">
    <location>
        <position position="160"/>
    </location>
</feature>
<dbReference type="PANTHER" id="PTHR23090:SF9">
    <property type="entry name" value="GLUTAMINE-DEPENDENT NAD(+) SYNTHETASE"/>
    <property type="match status" value="1"/>
</dbReference>
<dbReference type="CDD" id="cd07570">
    <property type="entry name" value="GAT_Gln-NAD-synth"/>
    <property type="match status" value="1"/>
</dbReference>
<name>A0A5Q2QC72_9GAMM</name>
<organism evidence="12 13">
    <name type="scientific">Litorivicinus lipolyticus</name>
    <dbReference type="NCBI Taxonomy" id="418701"/>
    <lineage>
        <taxon>Bacteria</taxon>
        <taxon>Pseudomonadati</taxon>
        <taxon>Pseudomonadota</taxon>
        <taxon>Gammaproteobacteria</taxon>
        <taxon>Oceanospirillales</taxon>
        <taxon>Litorivicinaceae</taxon>
        <taxon>Litorivicinus</taxon>
    </lineage>
</organism>
<dbReference type="UniPathway" id="UPA00253">
    <property type="reaction ID" value="UER00334"/>
</dbReference>
<evidence type="ECO:0000256" key="7">
    <source>
        <dbReference type="HAMAP-Rule" id="MF_02090"/>
    </source>
</evidence>
<keyword evidence="6 7" id="KW-0520">NAD</keyword>
<dbReference type="RefSeq" id="WP_153714396.1">
    <property type="nucleotide sequence ID" value="NZ_CP045871.1"/>
</dbReference>
<protein>
    <recommendedName>
        <fullName evidence="7 8">Glutamine-dependent NAD(+) synthetase</fullName>
        <ecNumber evidence="7 8">6.3.5.1</ecNumber>
    </recommendedName>
    <alternativeName>
        <fullName evidence="7 8">NAD(+) synthase [glutamine-hydrolyzing]</fullName>
    </alternativeName>
</protein>
<evidence type="ECO:0000256" key="3">
    <source>
        <dbReference type="ARBA" id="ARBA00022598"/>
    </source>
</evidence>
<dbReference type="InterPro" id="IPR014445">
    <property type="entry name" value="Gln-dep_NAD_synthase"/>
</dbReference>
<evidence type="ECO:0000256" key="8">
    <source>
        <dbReference type="PIRNR" id="PIRNR006630"/>
    </source>
</evidence>
<comment type="pathway">
    <text evidence="1 7 8">Cofactor biosynthesis; NAD(+) biosynthesis; NAD(+) from deamido-NAD(+) (L-Gln route): step 1/1.</text>
</comment>
<comment type="function">
    <text evidence="7">Catalyzes the ATP-dependent amidation of deamido-NAD to form NAD. Uses L-glutamine as a nitrogen source.</text>
</comment>
<evidence type="ECO:0000259" key="11">
    <source>
        <dbReference type="PROSITE" id="PS50263"/>
    </source>
</evidence>
<sequence length="550" mass="59693">MPNLSIHLAQPEFRLGDLDFQVTHLVEVATAAAARGADLVVFPELWLPGYPAQDLLYRGDLMPRIQAAIDQIARELSGVTAVVLGYPRPAPAPATQDPDGYARPNLYNVIGLIADGEILSEHRKRALPNYEVFDERRYFQPGSDATVVNFKGHNVGLLVCEDIWVESVLTDTLDAGADLIIAANASPYHRGKWQQRADALSAMAKRHAVPVLYANAVGGQDDLIFDGDSQAYDAQGQCVARAALFETACLATVFDGTTLSSTDAVADAPDTWGEVYDALVVGTRDYINKNGFPGVILGLSGGIDSALTLAVAVDALGADRVGAIMMPFHYTSDISKHDAAEQAMTQGVDYQSLAIVDPVNAFLDTLKPALGDGPLGTTRENLQSRTRGVLLMAMSNFGGRLVLTTGNKSELAVGYATLYGDMAGGYNVLRDVPKTWVFELSKFRNTRGMVIPERVITRPPSAELAPDQVDTDSLPDYPVLDAILAAYLDEQKSQQQIIDAGFDEADVWRVVRLVNIAEYKRRQGAPGPRITPRSFNYDRRVPITQGWDRA</sequence>
<dbReference type="PROSITE" id="PS50263">
    <property type="entry name" value="CN_HYDROLASE"/>
    <property type="match status" value="1"/>
</dbReference>
<dbReference type="InterPro" id="IPR000132">
    <property type="entry name" value="Nitrilase/CN_hydratase_CS"/>
</dbReference>
<evidence type="ECO:0000256" key="9">
    <source>
        <dbReference type="PROSITE-ProRule" id="PRU10139"/>
    </source>
</evidence>
<dbReference type="GO" id="GO:0008795">
    <property type="term" value="F:NAD+ synthase activity"/>
    <property type="evidence" value="ECO:0007669"/>
    <property type="project" value="UniProtKB-UniRule"/>
</dbReference>
<dbReference type="CDD" id="cd00553">
    <property type="entry name" value="NAD_synthase"/>
    <property type="match status" value="1"/>
</dbReference>
<evidence type="ECO:0000313" key="13">
    <source>
        <dbReference type="Proteomes" id="UP000388235"/>
    </source>
</evidence>
<dbReference type="SUPFAM" id="SSF56317">
    <property type="entry name" value="Carbon-nitrogen hydrolase"/>
    <property type="match status" value="1"/>
</dbReference>
<feature type="binding site" evidence="7">
    <location>
        <position position="192"/>
    </location>
    <ligand>
        <name>L-glutamine</name>
        <dbReference type="ChEBI" id="CHEBI:58359"/>
    </ligand>
</feature>
<comment type="catalytic activity">
    <reaction evidence="7 8">
        <text>deamido-NAD(+) + L-glutamine + ATP + H2O = L-glutamate + AMP + diphosphate + NAD(+) + H(+)</text>
        <dbReference type="Rhea" id="RHEA:24384"/>
        <dbReference type="ChEBI" id="CHEBI:15377"/>
        <dbReference type="ChEBI" id="CHEBI:15378"/>
        <dbReference type="ChEBI" id="CHEBI:29985"/>
        <dbReference type="ChEBI" id="CHEBI:30616"/>
        <dbReference type="ChEBI" id="CHEBI:33019"/>
        <dbReference type="ChEBI" id="CHEBI:57540"/>
        <dbReference type="ChEBI" id="CHEBI:58359"/>
        <dbReference type="ChEBI" id="CHEBI:58437"/>
        <dbReference type="ChEBI" id="CHEBI:456215"/>
        <dbReference type="EC" id="6.3.5.1"/>
    </reaction>
</comment>
<dbReference type="GO" id="GO:0005524">
    <property type="term" value="F:ATP binding"/>
    <property type="evidence" value="ECO:0007669"/>
    <property type="project" value="UniProtKB-UniRule"/>
</dbReference>
<dbReference type="InterPro" id="IPR036526">
    <property type="entry name" value="C-N_Hydrolase_sf"/>
</dbReference>
<dbReference type="NCBIfam" id="NF010588">
    <property type="entry name" value="PRK13981.1"/>
    <property type="match status" value="1"/>
</dbReference>
<dbReference type="GO" id="GO:0003952">
    <property type="term" value="F:NAD+ synthase (glutamine-hydrolyzing) activity"/>
    <property type="evidence" value="ECO:0007669"/>
    <property type="project" value="UniProtKB-UniRule"/>
</dbReference>
<keyword evidence="3 7" id="KW-0436">Ligase</keyword>
<comment type="caution">
    <text evidence="7">Lacks conserved residue(s) required for the propagation of feature annotation.</text>
</comment>
<feature type="binding site" evidence="7">
    <location>
        <position position="186"/>
    </location>
    <ligand>
        <name>L-glutamine</name>
        <dbReference type="ChEBI" id="CHEBI:58359"/>
    </ligand>
</feature>
<feature type="active site" description="For glutaminase activity" evidence="7">
    <location>
        <position position="124"/>
    </location>
</feature>
<dbReference type="OrthoDB" id="9760188at2"/>
<dbReference type="Proteomes" id="UP000388235">
    <property type="component" value="Chromosome"/>
</dbReference>
<accession>A0A5Q2QC72</accession>
<dbReference type="HAMAP" id="MF_02090">
    <property type="entry name" value="NadE_glutamine_dep"/>
    <property type="match status" value="1"/>
</dbReference>
<dbReference type="PROSITE" id="PS00920">
    <property type="entry name" value="NITRIL_CHT_1"/>
    <property type="match status" value="1"/>
</dbReference>
<comment type="similarity">
    <text evidence="10">Belongs to the NAD synthetase family.</text>
</comment>
<dbReference type="GO" id="GO:0000257">
    <property type="term" value="F:nitrilase activity"/>
    <property type="evidence" value="ECO:0007669"/>
    <property type="project" value="UniProtKB-ARBA"/>
</dbReference>
<feature type="binding site" evidence="7">
    <location>
        <position position="410"/>
    </location>
    <ligand>
        <name>deamido-NAD(+)</name>
        <dbReference type="ChEBI" id="CHEBI:58437"/>
        <note>ligand shared between two neighboring subunits</note>
    </ligand>
</feature>